<proteinExistence type="predicted"/>
<dbReference type="Proteomes" id="UP001497480">
    <property type="component" value="Unassembled WGS sequence"/>
</dbReference>
<accession>A0AAV1W1J0</accession>
<dbReference type="EMBL" id="CAXHTB010000003">
    <property type="protein sequence ID" value="CAL0303088.1"/>
    <property type="molecule type" value="Genomic_DNA"/>
</dbReference>
<dbReference type="AlphaFoldDB" id="A0AAV1W1J0"/>
<gene>
    <name evidence="1" type="ORF">LLUT_LOCUS4148</name>
</gene>
<name>A0AAV1W1J0_LUPLU</name>
<evidence type="ECO:0000313" key="2">
    <source>
        <dbReference type="Proteomes" id="UP001497480"/>
    </source>
</evidence>
<organism evidence="1 2">
    <name type="scientific">Lupinus luteus</name>
    <name type="common">European yellow lupine</name>
    <dbReference type="NCBI Taxonomy" id="3873"/>
    <lineage>
        <taxon>Eukaryota</taxon>
        <taxon>Viridiplantae</taxon>
        <taxon>Streptophyta</taxon>
        <taxon>Embryophyta</taxon>
        <taxon>Tracheophyta</taxon>
        <taxon>Spermatophyta</taxon>
        <taxon>Magnoliopsida</taxon>
        <taxon>eudicotyledons</taxon>
        <taxon>Gunneridae</taxon>
        <taxon>Pentapetalae</taxon>
        <taxon>rosids</taxon>
        <taxon>fabids</taxon>
        <taxon>Fabales</taxon>
        <taxon>Fabaceae</taxon>
        <taxon>Papilionoideae</taxon>
        <taxon>50 kb inversion clade</taxon>
        <taxon>genistoids sensu lato</taxon>
        <taxon>core genistoids</taxon>
        <taxon>Genisteae</taxon>
        <taxon>Lupinus</taxon>
    </lineage>
</organism>
<sequence length="107" mass="12006">MGRSIVFLQNKSEFDKFNLPVLPSLHLSSPRVPTIEIEDVAKMGVVDLISFGGMSDWGSIVTPENSTLRHTQSLYMNSDFNLNIENVKKNSGKKVMECTMDSVQQKK</sequence>
<comment type="caution">
    <text evidence="1">The sequence shown here is derived from an EMBL/GenBank/DDBJ whole genome shotgun (WGS) entry which is preliminary data.</text>
</comment>
<reference evidence="1 2" key="1">
    <citation type="submission" date="2024-03" db="EMBL/GenBank/DDBJ databases">
        <authorList>
            <person name="Martinez-Hernandez J."/>
        </authorList>
    </citation>
    <scope>NUCLEOTIDE SEQUENCE [LARGE SCALE GENOMIC DNA]</scope>
</reference>
<evidence type="ECO:0000313" key="1">
    <source>
        <dbReference type="EMBL" id="CAL0303088.1"/>
    </source>
</evidence>
<protein>
    <submittedName>
        <fullName evidence="1">Uncharacterized protein</fullName>
    </submittedName>
</protein>
<keyword evidence="2" id="KW-1185">Reference proteome</keyword>